<comment type="caution">
    <text evidence="7">The sequence shown here is derived from an EMBL/GenBank/DDBJ whole genome shotgun (WGS) entry which is preliminary data.</text>
</comment>
<dbReference type="GO" id="GO:0042393">
    <property type="term" value="F:histone binding"/>
    <property type="evidence" value="ECO:0007669"/>
    <property type="project" value="InterPro"/>
</dbReference>
<evidence type="ECO:0000256" key="3">
    <source>
        <dbReference type="ARBA" id="ARBA00010803"/>
    </source>
</evidence>
<gene>
    <name evidence="7" type="ORF">pdam_00011952</name>
</gene>
<evidence type="ECO:0000256" key="6">
    <source>
        <dbReference type="SAM" id="MobiDB-lite"/>
    </source>
</evidence>
<dbReference type="GO" id="GO:0072572">
    <property type="term" value="F:poly-ADP-D-ribose binding"/>
    <property type="evidence" value="ECO:0007669"/>
    <property type="project" value="TreeGrafter"/>
</dbReference>
<dbReference type="GO" id="GO:0005694">
    <property type="term" value="C:chromosome"/>
    <property type="evidence" value="ECO:0007669"/>
    <property type="project" value="UniProtKB-SubCell"/>
</dbReference>
<evidence type="ECO:0008006" key="9">
    <source>
        <dbReference type="Google" id="ProtNLM"/>
    </source>
</evidence>
<comment type="similarity">
    <text evidence="3">Belongs to the HPF1 family.</text>
</comment>
<evidence type="ECO:0000256" key="1">
    <source>
        <dbReference type="ARBA" id="ARBA00004123"/>
    </source>
</evidence>
<organism evidence="7 8">
    <name type="scientific">Pocillopora damicornis</name>
    <name type="common">Cauliflower coral</name>
    <name type="synonym">Millepora damicornis</name>
    <dbReference type="NCBI Taxonomy" id="46731"/>
    <lineage>
        <taxon>Eukaryota</taxon>
        <taxon>Metazoa</taxon>
        <taxon>Cnidaria</taxon>
        <taxon>Anthozoa</taxon>
        <taxon>Hexacorallia</taxon>
        <taxon>Scleractinia</taxon>
        <taxon>Astrocoeniina</taxon>
        <taxon>Pocilloporidae</taxon>
        <taxon>Pocillopora</taxon>
    </lineage>
</organism>
<keyword evidence="5" id="KW-0539">Nucleus</keyword>
<keyword evidence="8" id="KW-1185">Reference proteome</keyword>
<feature type="compositionally biased region" description="Basic and acidic residues" evidence="6">
    <location>
        <begin position="17"/>
        <end position="28"/>
    </location>
</feature>
<dbReference type="GO" id="GO:0005634">
    <property type="term" value="C:nucleus"/>
    <property type="evidence" value="ECO:0007669"/>
    <property type="project" value="UniProtKB-SubCell"/>
</dbReference>
<evidence type="ECO:0000256" key="2">
    <source>
        <dbReference type="ARBA" id="ARBA00004286"/>
    </source>
</evidence>
<feature type="region of interest" description="Disordered" evidence="6">
    <location>
        <begin position="1"/>
        <end position="42"/>
    </location>
</feature>
<dbReference type="Pfam" id="PF10228">
    <property type="entry name" value="HPF1"/>
    <property type="match status" value="1"/>
</dbReference>
<evidence type="ECO:0000313" key="7">
    <source>
        <dbReference type="EMBL" id="RMX46944.1"/>
    </source>
</evidence>
<dbReference type="STRING" id="46731.A0A3M6U078"/>
<sequence>MADEARSPAKKRRKTEKRILDRDKKIEEQEQSAKAANKEETNVSDVKDKLREALKVDLPQDFFDFWEFCKTIKSDNPCGALSDSLGLKLVGPYDILSGSFDDISESDITSYHLHWRYYYDPPEFLTVLKGDDKTGYHVGYYSYTVIDHNQLLLFLRDDPKSPPVFVASNQAEKTCEFTVLGENLFAAVSKFLSDFMKMSSAKSKQKSLKALQASLTVQAKKLKYSTEIVTPAIKARNKRVVSKTFHKAGIVVPVDANDVGYRPLTVTDGELKKILKRITEGKTEREKEQGSEDLQEIMTLVQFANDECDYGMGLELGLDLFCFGSERFHNTILQLLPLGYRLLGRDEFAEIAEIHVKNRNRASLTQLPS</sequence>
<evidence type="ECO:0000256" key="5">
    <source>
        <dbReference type="ARBA" id="ARBA00023242"/>
    </source>
</evidence>
<protein>
    <recommendedName>
        <fullName evidence="9">Histone PARylation factor 1</fullName>
    </recommendedName>
</protein>
<dbReference type="OrthoDB" id="416496at2759"/>
<evidence type="ECO:0000256" key="4">
    <source>
        <dbReference type="ARBA" id="ARBA00022454"/>
    </source>
</evidence>
<comment type="subcellular location">
    <subcellularLocation>
        <location evidence="2">Chromosome</location>
    </subcellularLocation>
    <subcellularLocation>
        <location evidence="1">Nucleus</location>
    </subcellularLocation>
</comment>
<accession>A0A3M6U078</accession>
<proteinExistence type="inferred from homology"/>
<dbReference type="PANTHER" id="PTHR13386:SF1">
    <property type="entry name" value="HISTONE PARYLATION FACTOR 1"/>
    <property type="match status" value="1"/>
</dbReference>
<dbReference type="AlphaFoldDB" id="A0A3M6U078"/>
<dbReference type="GO" id="GO:0006974">
    <property type="term" value="P:DNA damage response"/>
    <property type="evidence" value="ECO:0007669"/>
    <property type="project" value="InterPro"/>
</dbReference>
<dbReference type="Proteomes" id="UP000275408">
    <property type="component" value="Unassembled WGS sequence"/>
</dbReference>
<reference evidence="7 8" key="1">
    <citation type="journal article" date="2018" name="Sci. Rep.">
        <title>Comparative analysis of the Pocillopora damicornis genome highlights role of immune system in coral evolution.</title>
        <authorList>
            <person name="Cunning R."/>
            <person name="Bay R.A."/>
            <person name="Gillette P."/>
            <person name="Baker A.C."/>
            <person name="Traylor-Knowles N."/>
        </authorList>
    </citation>
    <scope>NUCLEOTIDE SEQUENCE [LARGE SCALE GENOMIC DNA]</scope>
    <source>
        <strain evidence="7">RSMAS</strain>
        <tissue evidence="7">Whole animal</tissue>
    </source>
</reference>
<name>A0A3M6U078_POCDA</name>
<keyword evidence="4" id="KW-0158">Chromosome</keyword>
<dbReference type="PANTHER" id="PTHR13386">
    <property type="entry name" value="HISTONE PARYLATION FACTOR 1"/>
    <property type="match status" value="1"/>
</dbReference>
<dbReference type="InterPro" id="IPR019361">
    <property type="entry name" value="HPF1"/>
</dbReference>
<dbReference type="EMBL" id="RCHS01002515">
    <property type="protein sequence ID" value="RMX46944.1"/>
    <property type="molecule type" value="Genomic_DNA"/>
</dbReference>
<evidence type="ECO:0000313" key="8">
    <source>
        <dbReference type="Proteomes" id="UP000275408"/>
    </source>
</evidence>